<dbReference type="Proteomes" id="UP000632849">
    <property type="component" value="Unassembled WGS sequence"/>
</dbReference>
<protein>
    <submittedName>
        <fullName evidence="2">Uncharacterized protein</fullName>
    </submittedName>
</protein>
<reference evidence="2" key="1">
    <citation type="journal article" date="2014" name="Int. J. Syst. Evol. Microbiol.">
        <title>Complete genome sequence of Corynebacterium casei LMG S-19264T (=DSM 44701T), isolated from a smear-ripened cheese.</title>
        <authorList>
            <consortium name="US DOE Joint Genome Institute (JGI-PGF)"/>
            <person name="Walter F."/>
            <person name="Albersmeier A."/>
            <person name="Kalinowski J."/>
            <person name="Ruckert C."/>
        </authorList>
    </citation>
    <scope>NUCLEOTIDE SEQUENCE</scope>
    <source>
        <strain evidence="2">JCM 4122</strain>
    </source>
</reference>
<reference evidence="2" key="2">
    <citation type="submission" date="2020-09" db="EMBL/GenBank/DDBJ databases">
        <authorList>
            <person name="Sun Q."/>
            <person name="Ohkuma M."/>
        </authorList>
    </citation>
    <scope>NUCLEOTIDE SEQUENCE</scope>
    <source>
        <strain evidence="2">JCM 4122</strain>
    </source>
</reference>
<gene>
    <name evidence="2" type="ORF">GCM10017667_66990</name>
</gene>
<comment type="caution">
    <text evidence="2">The sequence shown here is derived from an EMBL/GenBank/DDBJ whole genome shotgun (WGS) entry which is preliminary data.</text>
</comment>
<keyword evidence="3" id="KW-1185">Reference proteome</keyword>
<dbReference type="RefSeq" id="WP_190044083.1">
    <property type="nucleotide sequence ID" value="NZ_BNBE01000003.1"/>
</dbReference>
<feature type="compositionally biased region" description="Low complexity" evidence="1">
    <location>
        <begin position="251"/>
        <end position="262"/>
    </location>
</feature>
<proteinExistence type="predicted"/>
<dbReference type="AlphaFoldDB" id="A0A919BXJ6"/>
<organism evidence="2 3">
    <name type="scientific">Streptomyces filamentosus</name>
    <name type="common">Streptomyces roseosporus</name>
    <dbReference type="NCBI Taxonomy" id="67294"/>
    <lineage>
        <taxon>Bacteria</taxon>
        <taxon>Bacillati</taxon>
        <taxon>Actinomycetota</taxon>
        <taxon>Actinomycetes</taxon>
        <taxon>Kitasatosporales</taxon>
        <taxon>Streptomycetaceae</taxon>
        <taxon>Streptomyces</taxon>
    </lineage>
</organism>
<evidence type="ECO:0000256" key="1">
    <source>
        <dbReference type="SAM" id="MobiDB-lite"/>
    </source>
</evidence>
<sequence length="271" mass="29013">MTPNLPQAPHFTVCLRTLSLATVYTRCLDALNDPTLGTPEATERINRLRTTIESLVETTAEVRASHQDLPMSLIDHTDHTVRSRLAQLQVVTRAAVDALTGAVEESAPASIASVDIRQASVDEARYLLATSATDLVAVAEQVAAEMHRYSSAYSIPEVGAHVALTAEHHQVLRLVAAGTVAVDEDGHTWVGLNKDSVDPGVLLHLERLGLITEEPSVSWAEIRVASTPMGRLVLAATMSRPEPFEAEDKSAPAPAASAPRRPGQTAGRMGR</sequence>
<dbReference type="EMBL" id="BNBE01000003">
    <property type="protein sequence ID" value="GHG21953.1"/>
    <property type="molecule type" value="Genomic_DNA"/>
</dbReference>
<evidence type="ECO:0000313" key="3">
    <source>
        <dbReference type="Proteomes" id="UP000632849"/>
    </source>
</evidence>
<evidence type="ECO:0000313" key="2">
    <source>
        <dbReference type="EMBL" id="GHG21953.1"/>
    </source>
</evidence>
<accession>A0A919BXJ6</accession>
<feature type="region of interest" description="Disordered" evidence="1">
    <location>
        <begin position="241"/>
        <end position="271"/>
    </location>
</feature>
<name>A0A919BXJ6_STRFL</name>